<evidence type="ECO:0000256" key="13">
    <source>
        <dbReference type="RuleBase" id="RU003318"/>
    </source>
</evidence>
<keyword evidence="9 16" id="KW-1133">Transmembrane helix</keyword>
<evidence type="ECO:0000256" key="5">
    <source>
        <dbReference type="ARBA" id="ARBA00022737"/>
    </source>
</evidence>
<evidence type="ECO:0000256" key="6">
    <source>
        <dbReference type="ARBA" id="ARBA00022837"/>
    </source>
</evidence>
<proteinExistence type="predicted"/>
<feature type="compositionally biased region" description="Low complexity" evidence="15">
    <location>
        <begin position="2006"/>
        <end position="2021"/>
    </location>
</feature>
<feature type="region of interest" description="Disordered" evidence="15">
    <location>
        <begin position="1460"/>
        <end position="1488"/>
    </location>
</feature>
<feature type="signal peptide" evidence="17">
    <location>
        <begin position="1"/>
        <end position="25"/>
    </location>
</feature>
<dbReference type="GeneTree" id="ENSGT01030000234624"/>
<evidence type="ECO:0000256" key="1">
    <source>
        <dbReference type="ARBA" id="ARBA00004568"/>
    </source>
</evidence>
<keyword evidence="2" id="KW-1003">Cell membrane</keyword>
<dbReference type="SUPFAM" id="SSF49313">
    <property type="entry name" value="Cadherin-like"/>
    <property type="match status" value="5"/>
</dbReference>
<keyword evidence="4" id="KW-0479">Metal-binding</keyword>
<dbReference type="Pfam" id="PF00028">
    <property type="entry name" value="Cadherin"/>
    <property type="match status" value="4"/>
</dbReference>
<dbReference type="PRINTS" id="PR00205">
    <property type="entry name" value="CADHERIN"/>
</dbReference>
<evidence type="ECO:0000256" key="2">
    <source>
        <dbReference type="ARBA" id="ARBA00022475"/>
    </source>
</evidence>
<feature type="compositionally biased region" description="Basic residues" evidence="15">
    <location>
        <begin position="493"/>
        <end position="504"/>
    </location>
</feature>
<dbReference type="Ensembl" id="ENSAOCT00000038349.1">
    <property type="protein sequence ID" value="ENSAOCP00000037761.1"/>
    <property type="gene ID" value="ENSAOCG00000024485.2"/>
</dbReference>
<dbReference type="RefSeq" id="XP_035804769.2">
    <property type="nucleotide sequence ID" value="XM_035948876.2"/>
</dbReference>
<feature type="region of interest" description="Disordered" evidence="15">
    <location>
        <begin position="1576"/>
        <end position="1606"/>
    </location>
</feature>
<feature type="compositionally biased region" description="Basic and acidic residues" evidence="15">
    <location>
        <begin position="1349"/>
        <end position="1361"/>
    </location>
</feature>
<feature type="domain" description="Cadherin" evidence="18">
    <location>
        <begin position="65"/>
        <end position="146"/>
    </location>
</feature>
<dbReference type="FunFam" id="2.60.40.60:FF:000031">
    <property type="entry name" value="Cadherin 3"/>
    <property type="match status" value="1"/>
</dbReference>
<dbReference type="InterPro" id="IPR027397">
    <property type="entry name" value="Catenin-bd_sf"/>
</dbReference>
<dbReference type="PANTHER" id="PTHR24025:SF32">
    <property type="entry name" value="DESMOGLEIN-2"/>
    <property type="match status" value="1"/>
</dbReference>
<evidence type="ECO:0000256" key="3">
    <source>
        <dbReference type="ARBA" id="ARBA00022692"/>
    </source>
</evidence>
<comment type="function">
    <text evidence="14">A component of desmosome cell-cell junctions which are required for positive regulation of cellular adhesion. Involved in the interaction of plaque proteins and intermediate filaments mediating cell-cell adhesion.</text>
</comment>
<dbReference type="GO" id="GO:0005886">
    <property type="term" value="C:plasma membrane"/>
    <property type="evidence" value="ECO:0007669"/>
    <property type="project" value="UniProtKB-SubCell"/>
</dbReference>
<dbReference type="GO" id="GO:0005509">
    <property type="term" value="F:calcium ion binding"/>
    <property type="evidence" value="ECO:0007669"/>
    <property type="project" value="UniProtKB-UniRule"/>
</dbReference>
<feature type="compositionally biased region" description="Polar residues" evidence="15">
    <location>
        <begin position="1333"/>
        <end position="1345"/>
    </location>
</feature>
<dbReference type="InterPro" id="IPR009122">
    <property type="entry name" value="Desmosomal_cadherin"/>
</dbReference>
<feature type="chain" id="PRO_5043333270" description="Cadherin domain-containing protein" evidence="17">
    <location>
        <begin position="26"/>
        <end position="2021"/>
    </location>
</feature>
<keyword evidence="8" id="KW-0965">Cell junction</keyword>
<dbReference type="PROSITE" id="PS00232">
    <property type="entry name" value="CADHERIN_1"/>
    <property type="match status" value="2"/>
</dbReference>
<feature type="region of interest" description="Disordered" evidence="15">
    <location>
        <begin position="1132"/>
        <end position="1188"/>
    </location>
</feature>
<evidence type="ECO:0000256" key="11">
    <source>
        <dbReference type="ARBA" id="ARBA00023180"/>
    </source>
</evidence>
<dbReference type="CDD" id="cd11304">
    <property type="entry name" value="Cadherin_repeat"/>
    <property type="match status" value="4"/>
</dbReference>
<keyword evidence="10 16" id="KW-0472">Membrane</keyword>
<dbReference type="PANTHER" id="PTHR24025">
    <property type="entry name" value="DESMOGLEIN FAMILY MEMBER"/>
    <property type="match status" value="1"/>
</dbReference>
<dbReference type="GO" id="GO:0007156">
    <property type="term" value="P:homophilic cell adhesion via plasma membrane adhesion molecules"/>
    <property type="evidence" value="ECO:0007669"/>
    <property type="project" value="InterPro"/>
</dbReference>
<feature type="compositionally biased region" description="Polar residues" evidence="15">
    <location>
        <begin position="1161"/>
        <end position="1173"/>
    </location>
</feature>
<evidence type="ECO:0000256" key="7">
    <source>
        <dbReference type="ARBA" id="ARBA00022889"/>
    </source>
</evidence>
<dbReference type="FunFam" id="2.60.40.60:FF:000074">
    <property type="entry name" value="Desmoglein 4"/>
    <property type="match status" value="1"/>
</dbReference>
<organism evidence="19 20">
    <name type="scientific">Amphiprion ocellaris</name>
    <name type="common">Clown anemonefish</name>
    <dbReference type="NCBI Taxonomy" id="80972"/>
    <lineage>
        <taxon>Eukaryota</taxon>
        <taxon>Metazoa</taxon>
        <taxon>Chordata</taxon>
        <taxon>Craniata</taxon>
        <taxon>Vertebrata</taxon>
        <taxon>Euteleostomi</taxon>
        <taxon>Actinopterygii</taxon>
        <taxon>Neopterygii</taxon>
        <taxon>Teleostei</taxon>
        <taxon>Neoteleostei</taxon>
        <taxon>Acanthomorphata</taxon>
        <taxon>Ovalentaria</taxon>
        <taxon>Pomacentridae</taxon>
        <taxon>Amphiprion</taxon>
    </lineage>
</organism>
<comment type="subcellular location">
    <subcellularLocation>
        <location evidence="1">Cell junction</location>
        <location evidence="1">Desmosome</location>
    </subcellularLocation>
    <subcellularLocation>
        <location evidence="13">Cell membrane</location>
        <topology evidence="13">Single-pass type I membrane protein</topology>
    </subcellularLocation>
</comment>
<feature type="compositionally biased region" description="Basic and acidic residues" evidence="15">
    <location>
        <begin position="1593"/>
        <end position="1606"/>
    </location>
</feature>
<dbReference type="FunFam" id="2.60.40.60:FF:000346">
    <property type="entry name" value="Desmocollin b"/>
    <property type="match status" value="1"/>
</dbReference>
<evidence type="ECO:0000313" key="20">
    <source>
        <dbReference type="Proteomes" id="UP001501940"/>
    </source>
</evidence>
<feature type="compositionally biased region" description="Low complexity" evidence="15">
    <location>
        <begin position="1174"/>
        <end position="1185"/>
    </location>
</feature>
<dbReference type="InterPro" id="IPR050971">
    <property type="entry name" value="Cadherin-domain_protein"/>
</dbReference>
<feature type="domain" description="Cadherin" evidence="18">
    <location>
        <begin position="528"/>
        <end position="639"/>
    </location>
</feature>
<evidence type="ECO:0000256" key="4">
    <source>
        <dbReference type="ARBA" id="ARBA00022723"/>
    </source>
</evidence>
<accession>A0AAQ5XDP0</accession>
<evidence type="ECO:0000313" key="19">
    <source>
        <dbReference type="Ensembl" id="ENSAOCP00000037761.1"/>
    </source>
</evidence>
<dbReference type="Gene3D" id="2.60.40.60">
    <property type="entry name" value="Cadherins"/>
    <property type="match status" value="5"/>
</dbReference>
<feature type="region of interest" description="Disordered" evidence="15">
    <location>
        <begin position="1993"/>
        <end position="2021"/>
    </location>
</feature>
<name>A0AAQ5XDP0_AMPOC</name>
<dbReference type="GO" id="GO:0030057">
    <property type="term" value="C:desmosome"/>
    <property type="evidence" value="ECO:0007669"/>
    <property type="project" value="UniProtKB-SubCell"/>
</dbReference>
<dbReference type="Gene3D" id="4.10.900.10">
    <property type="entry name" value="TCF3-CBD (Catenin binding domain)"/>
    <property type="match status" value="1"/>
</dbReference>
<evidence type="ECO:0000259" key="18">
    <source>
        <dbReference type="PROSITE" id="PS50268"/>
    </source>
</evidence>
<evidence type="ECO:0000256" key="16">
    <source>
        <dbReference type="SAM" id="Phobius"/>
    </source>
</evidence>
<evidence type="ECO:0000256" key="15">
    <source>
        <dbReference type="SAM" id="MobiDB-lite"/>
    </source>
</evidence>
<dbReference type="InterPro" id="IPR015919">
    <property type="entry name" value="Cadherin-like_sf"/>
</dbReference>
<dbReference type="FunFam" id="2.60.40.60:FF:000068">
    <property type="entry name" value="Desmoglein 1"/>
    <property type="match status" value="1"/>
</dbReference>
<evidence type="ECO:0000256" key="10">
    <source>
        <dbReference type="ARBA" id="ARBA00023136"/>
    </source>
</evidence>
<protein>
    <recommendedName>
        <fullName evidence="18">Cadherin domain-containing protein</fullName>
    </recommendedName>
</protein>
<evidence type="ECO:0000256" key="14">
    <source>
        <dbReference type="RuleBase" id="RU004358"/>
    </source>
</evidence>
<dbReference type="Pfam" id="PF01049">
    <property type="entry name" value="CADH_Y-type_LIR"/>
    <property type="match status" value="1"/>
</dbReference>
<feature type="domain" description="Cadherin" evidence="18">
    <location>
        <begin position="258"/>
        <end position="366"/>
    </location>
</feature>
<keyword evidence="11" id="KW-0325">Glycoprotein</keyword>
<feature type="compositionally biased region" description="Basic and acidic residues" evidence="15">
    <location>
        <begin position="1995"/>
        <end position="2005"/>
    </location>
</feature>
<feature type="transmembrane region" description="Helical" evidence="16">
    <location>
        <begin position="752"/>
        <end position="776"/>
    </location>
</feature>
<keyword evidence="17" id="KW-0732">Signal</keyword>
<keyword evidence="20" id="KW-1185">Reference proteome</keyword>
<evidence type="ECO:0000256" key="12">
    <source>
        <dbReference type="PROSITE-ProRule" id="PRU00043"/>
    </source>
</evidence>
<keyword evidence="3 13" id="KW-0812">Transmembrane</keyword>
<dbReference type="RefSeq" id="XP_035804770.2">
    <property type="nucleotide sequence ID" value="XM_035948877.2"/>
</dbReference>
<feature type="region of interest" description="Disordered" evidence="15">
    <location>
        <begin position="1333"/>
        <end position="1361"/>
    </location>
</feature>
<reference evidence="19" key="2">
    <citation type="submission" date="2025-08" db="UniProtKB">
        <authorList>
            <consortium name="Ensembl"/>
        </authorList>
    </citation>
    <scope>IDENTIFICATION</scope>
</reference>
<reference evidence="19" key="3">
    <citation type="submission" date="2025-09" db="UniProtKB">
        <authorList>
            <consortium name="Ensembl"/>
        </authorList>
    </citation>
    <scope>IDENTIFICATION</scope>
</reference>
<feature type="region of interest" description="Disordered" evidence="15">
    <location>
        <begin position="1843"/>
        <end position="1862"/>
    </location>
</feature>
<dbReference type="Proteomes" id="UP001501940">
    <property type="component" value="Chromosome 2"/>
</dbReference>
<dbReference type="SMART" id="SM00112">
    <property type="entry name" value="CA"/>
    <property type="match status" value="4"/>
</dbReference>
<dbReference type="GO" id="GO:0055113">
    <property type="term" value="P:epiboly involved in gastrulation with mouth forming second"/>
    <property type="evidence" value="ECO:0007669"/>
    <property type="project" value="UniProtKB-ARBA"/>
</dbReference>
<feature type="region of interest" description="Disordered" evidence="15">
    <location>
        <begin position="488"/>
        <end position="511"/>
    </location>
</feature>
<keyword evidence="5" id="KW-0677">Repeat</keyword>
<evidence type="ECO:0000256" key="8">
    <source>
        <dbReference type="ARBA" id="ARBA00022949"/>
    </source>
</evidence>
<reference evidence="19 20" key="1">
    <citation type="submission" date="2022-01" db="EMBL/GenBank/DDBJ databases">
        <title>A chromosome-scale genome assembly of the false clownfish, Amphiprion ocellaris.</title>
        <authorList>
            <person name="Ryu T."/>
        </authorList>
    </citation>
    <scope>NUCLEOTIDE SEQUENCE [LARGE SCALE GENOMIC DNA]</scope>
</reference>
<evidence type="ECO:0000256" key="17">
    <source>
        <dbReference type="SAM" id="SignalP"/>
    </source>
</evidence>
<dbReference type="FunFam" id="2.60.40.60:FF:000011">
    <property type="entry name" value="Cadherin 1"/>
    <property type="match status" value="1"/>
</dbReference>
<feature type="compositionally biased region" description="Low complexity" evidence="15">
    <location>
        <begin position="1151"/>
        <end position="1160"/>
    </location>
</feature>
<feature type="domain" description="Cadherin" evidence="18">
    <location>
        <begin position="145"/>
        <end position="257"/>
    </location>
</feature>
<keyword evidence="6 12" id="KW-0106">Calcium</keyword>
<evidence type="ECO:0000256" key="9">
    <source>
        <dbReference type="ARBA" id="ARBA00022989"/>
    </source>
</evidence>
<keyword evidence="7 13" id="KW-0130">Cell adhesion</keyword>
<dbReference type="GeneID" id="111569640"/>
<dbReference type="InterPro" id="IPR000233">
    <property type="entry name" value="Cadherin_Y-type_LIR"/>
</dbReference>
<dbReference type="PROSITE" id="PS50268">
    <property type="entry name" value="CADHERIN_2"/>
    <property type="match status" value="4"/>
</dbReference>
<dbReference type="InterPro" id="IPR002126">
    <property type="entry name" value="Cadherin-like_dom"/>
</dbReference>
<sequence>MAGFSLAEVGLLLLLLLALVVNAEASEKREKTLRRKKREWILPPCKLEENTDYSHLSFIAKIRSDKSKNAKVEYYLSGPGADKPPYNLFVVDHETGFVRVTGKLDRENHPYYNLTGVARYANGTPAEDDIPLTVIVLDQNDNPPYFELHTGNISESSKEETFIMQIEGKDNDKPGSPNAEIAYRILSQEPEGTGNMFRLDEKTGKLYVKEPTLDRETHDFYKLVVEGTDMGGAAGGLKGTGTVEIKILDINDNLPTLEKSEYAGSVDENVADVVVMRIKAVDKDLEHTDNWLTKFTIAKGNEDNLFSIETDKETNEGILKLIKAVDFEEVQNLELGLLIENIAPLVNGGAVLMDVDVQVGEGGPLATGAGAGADLGLDMGLDADLGLDAGLGLDADLGLDANLGLDADVGLDAGLDADVDIHADLEGGADVGLDAKLKPDLGPGPGVGLKPGIKPGVGPGVGPGVAPGVAPGVGPGVAPGVGPGIGVGLKPGIKPKPKKKKKPKPSVPSKSYPIKIAVKNVPEGPAFVPDTKDVPVSEDPNEAPDDGIIAVFAAVDPDTGKPAEDVSYAKAYDPDNWFTIDEETAEIKLNKVPDRESPFLVNGTYIAKILAMTKDMPSKTATGTIAIQVKDSNDHCPTLTTTHSDLCSDEKTVIVTGFDEDDSPNGAPFTFRIIPEGTRGSWVVEVLNETSAALHSSEALWPGLYKLQVVVEDAQGVSCPTSEIFSVDVCTCVERDDCKLKAARQRSTSAELGAPVIGLLLMAMCLLLFIPLLLLFCQCGGADTIFPDQFSDLPFDTKEHLISYHTEGKGEDKEVPLQSVPIMLGTQKKIETAPTLNFNTMPSAITDTHHTAIYNETVNKFQETSRNLMEVDDAYMFSRESFNYGNDSATFNKQTFGFPHTTPLYEDMALPDSFLNDYYSQKAVFAVPVKDGLLEYEFEGQGSPTGSLGCCSLLDSNNDLLFLTDLGPKFKTLAEICSPPTPTPKLTCTSTGAVKTTVDIVEPVFKSKLEHIVDTELTDIKTEKVMSSTNILKSSVNTVSTGPPPMTVSHSKITNTSHSSNITHSGKLPYPPQTVVLQQQPIYYTTSPVLQPMNYVVQPHLQNTVLLADGSRGANFPGLYVVSGPQNPSGFVIGGPQGSPSGLIIQHTESSRSPESPQSPAGTTSPISPTLLQPGSPDVSPGSVPAEGWKIIGPNSDGNYMLVKNKSSPDETEGLDLGSSQGILPGGAILVKEAAPPQGVLGLAAQGSLPSHAAAIKRGDVMINRYLGQTWFEQPGQMGLGPVTVLRADKGQPKMGMGHIGAFKLEQRHTGICPAGISTLGIEQVSINQFQGSHTSEQITSTTTIPKLHRPDFPNKGTISDDKDPNKVIKIAFDDTEGVQEYLIQTSTKSPIINLTEDIVKSLSGSEVGQISEQPCDTVVVKPGDTKDKTGPNQLNKITEIQTTRFIDVVNWTAGHIYPEENPEEANAPQSKKEENQVSPETISGEDMSMVTQISSIEVFLPVSEATALVNMDKEKEEKSTFPQAEESSWTSDCIDNVDDQTCNDTAQNVNRQETATLEEEGRLAQLTIAEGLEDRYSKIGSKPQSNKVTGNGEKEQDKNTHPGEKFLSDLQTNQVIATYYCIQAEDNMVEMSTITSEVREQEQLLESKELTIVADEMLVTSPNEISTDIVNESKERDIPDQKAMPEQVDLGDESTTMTNQEKKLNLISESPGIVPQVPAEDSNVQTISTLEHLHTAIDNNPGYKETVVDVQNIKSTSADQNPASTDLGSIGIRREEESILEERMSQQWFSASNHQDEGIERPDALDISFQMAYSFISGDNITEEKIDDNIVEEMVSTVQQNISSADQQEEIEKQDASGTSSSMQMIENVSAYIGEKWEQIGREAVVTIPHLSISNDEEIEKDAESVVSHSLSEDSVVEEVSLVQHITTIADEQHKDYGEKTHSTFSQIPDNIISDESVNDKDEEVSLRQQTVYVANDQEANDMHQVHNVNIPNDQHEDSAKEDLSSISIEEIGTESGQFI</sequence>
<dbReference type="PRINTS" id="PR01818">
    <property type="entry name" value="DESMOCADHERN"/>
</dbReference>
<dbReference type="GO" id="GO:0045216">
    <property type="term" value="P:cell-cell junction organization"/>
    <property type="evidence" value="ECO:0007669"/>
    <property type="project" value="UniProtKB-ARBA"/>
</dbReference>
<dbReference type="InterPro" id="IPR020894">
    <property type="entry name" value="Cadherin_CS"/>
</dbReference>
<dbReference type="KEGG" id="aoce:111569640"/>